<proteinExistence type="predicted"/>
<organism evidence="3 4">
    <name type="scientific">Ectothiorhodospira marina</name>
    <dbReference type="NCBI Taxonomy" id="1396821"/>
    <lineage>
        <taxon>Bacteria</taxon>
        <taxon>Pseudomonadati</taxon>
        <taxon>Pseudomonadota</taxon>
        <taxon>Gammaproteobacteria</taxon>
        <taxon>Chromatiales</taxon>
        <taxon>Ectothiorhodospiraceae</taxon>
        <taxon>Ectothiorhodospira</taxon>
    </lineage>
</organism>
<keyword evidence="2" id="KW-0472">Membrane</keyword>
<protein>
    <submittedName>
        <fullName evidence="3">Uncharacterized membrane protein</fullName>
    </submittedName>
</protein>
<dbReference type="Proteomes" id="UP000199256">
    <property type="component" value="Unassembled WGS sequence"/>
</dbReference>
<evidence type="ECO:0000256" key="1">
    <source>
        <dbReference type="SAM" id="MobiDB-lite"/>
    </source>
</evidence>
<dbReference type="AlphaFoldDB" id="A0A1H7KU55"/>
<feature type="transmembrane region" description="Helical" evidence="2">
    <location>
        <begin position="217"/>
        <end position="245"/>
    </location>
</feature>
<evidence type="ECO:0000313" key="3">
    <source>
        <dbReference type="EMBL" id="SEK90329.1"/>
    </source>
</evidence>
<reference evidence="4" key="1">
    <citation type="submission" date="2016-10" db="EMBL/GenBank/DDBJ databases">
        <authorList>
            <person name="Varghese N."/>
            <person name="Submissions S."/>
        </authorList>
    </citation>
    <scope>NUCLEOTIDE SEQUENCE [LARGE SCALE GENOMIC DNA]</scope>
    <source>
        <strain evidence="4">DSM 241</strain>
    </source>
</reference>
<name>A0A1H7KU55_9GAMM</name>
<dbReference type="OrthoDB" id="5621705at2"/>
<keyword evidence="2" id="KW-0812">Transmembrane</keyword>
<accession>A0A1H7KU55</accession>
<dbReference type="EMBL" id="FOAA01000006">
    <property type="protein sequence ID" value="SEK90329.1"/>
    <property type="molecule type" value="Genomic_DNA"/>
</dbReference>
<feature type="compositionally biased region" description="Pro residues" evidence="1">
    <location>
        <begin position="13"/>
        <end position="22"/>
    </location>
</feature>
<keyword evidence="4" id="KW-1185">Reference proteome</keyword>
<sequence length="261" mass="28251">MDRSINTGEDTPPAQPALPEVPPDRPIQWLTQGMRDFLKAPLPGLIYGLIASGAGYLILWGVRAEPFLILSFVAGFLLVGPLSALGIYESSRLLEQGQSVGFIATWRVWRENPVTIGLYIAFLSVVMIAWIRFTSLMLALLFDRLPAGLQTGWSPLFTSLEGLMFLGVFVVSGAAAAFLVFVTGVVTLCVVTDRRGDLIEGITTSVGVVRRNPATMAVWATLLVGLTAVGLSTLMLGLVVILPILGHATWRAYRDLVQWPA</sequence>
<dbReference type="RefSeq" id="WP_090252810.1">
    <property type="nucleotide sequence ID" value="NZ_FOAA01000006.1"/>
</dbReference>
<evidence type="ECO:0000256" key="2">
    <source>
        <dbReference type="SAM" id="Phobius"/>
    </source>
</evidence>
<feature type="transmembrane region" description="Helical" evidence="2">
    <location>
        <begin position="162"/>
        <end position="191"/>
    </location>
</feature>
<dbReference type="STRING" id="1396821.SAMN05444515_106116"/>
<dbReference type="Pfam" id="PF09955">
    <property type="entry name" value="DUF2189"/>
    <property type="match status" value="1"/>
</dbReference>
<gene>
    <name evidence="3" type="ORF">SAMN05444515_106116</name>
</gene>
<feature type="transmembrane region" description="Helical" evidence="2">
    <location>
        <begin position="116"/>
        <end position="142"/>
    </location>
</feature>
<keyword evidence="2" id="KW-1133">Transmembrane helix</keyword>
<feature type="transmembrane region" description="Helical" evidence="2">
    <location>
        <begin position="44"/>
        <end position="62"/>
    </location>
</feature>
<dbReference type="InterPro" id="IPR018692">
    <property type="entry name" value="DUF2189"/>
</dbReference>
<feature type="region of interest" description="Disordered" evidence="1">
    <location>
        <begin position="1"/>
        <end position="22"/>
    </location>
</feature>
<evidence type="ECO:0000313" key="4">
    <source>
        <dbReference type="Proteomes" id="UP000199256"/>
    </source>
</evidence>
<feature type="transmembrane region" description="Helical" evidence="2">
    <location>
        <begin position="68"/>
        <end position="88"/>
    </location>
</feature>